<name>A0A2Z3HFW3_9BACT</name>
<dbReference type="PROSITE" id="PS50011">
    <property type="entry name" value="PROTEIN_KINASE_DOM"/>
    <property type="match status" value="1"/>
</dbReference>
<feature type="region of interest" description="Disordered" evidence="4">
    <location>
        <begin position="400"/>
        <end position="427"/>
    </location>
</feature>
<dbReference type="RefSeq" id="WP_010045917.1">
    <property type="nucleotide sequence ID" value="NZ_CP025958.1"/>
</dbReference>
<dbReference type="EMBL" id="CP025958">
    <property type="protein sequence ID" value="AWM40694.1"/>
    <property type="molecule type" value="Genomic_DNA"/>
</dbReference>
<dbReference type="SMART" id="SM00220">
    <property type="entry name" value="S_TKc"/>
    <property type="match status" value="1"/>
</dbReference>
<feature type="compositionally biased region" description="Pro residues" evidence="4">
    <location>
        <begin position="406"/>
        <end position="417"/>
    </location>
</feature>
<evidence type="ECO:0000256" key="4">
    <source>
        <dbReference type="SAM" id="MobiDB-lite"/>
    </source>
</evidence>
<dbReference type="CDD" id="cd14014">
    <property type="entry name" value="STKc_PknB_like"/>
    <property type="match status" value="1"/>
</dbReference>
<dbReference type="InterPro" id="IPR017441">
    <property type="entry name" value="Protein_kinase_ATP_BS"/>
</dbReference>
<protein>
    <recommendedName>
        <fullName evidence="5">Protein kinase domain-containing protein</fullName>
    </recommendedName>
</protein>
<dbReference type="AlphaFoldDB" id="A0A2Z3HFW3"/>
<dbReference type="PROSITE" id="PS00107">
    <property type="entry name" value="PROTEIN_KINASE_ATP"/>
    <property type="match status" value="1"/>
</dbReference>
<evidence type="ECO:0000313" key="7">
    <source>
        <dbReference type="Proteomes" id="UP000245802"/>
    </source>
</evidence>
<dbReference type="Proteomes" id="UP000245802">
    <property type="component" value="Chromosome"/>
</dbReference>
<dbReference type="InterPro" id="IPR000719">
    <property type="entry name" value="Prot_kinase_dom"/>
</dbReference>
<proteinExistence type="predicted"/>
<dbReference type="Gene3D" id="1.10.510.10">
    <property type="entry name" value="Transferase(Phosphotransferase) domain 1"/>
    <property type="match status" value="1"/>
</dbReference>
<reference evidence="6 7" key="1">
    <citation type="submission" date="2018-01" db="EMBL/GenBank/DDBJ databases">
        <title>G. obscuriglobus.</title>
        <authorList>
            <person name="Franke J."/>
            <person name="Blomberg W."/>
            <person name="Selmecki A."/>
        </authorList>
    </citation>
    <scope>NUCLEOTIDE SEQUENCE [LARGE SCALE GENOMIC DNA]</scope>
    <source>
        <strain evidence="6 7">DSM 5831</strain>
    </source>
</reference>
<keyword evidence="2 3" id="KW-0067">ATP-binding</keyword>
<dbReference type="InterPro" id="IPR011990">
    <property type="entry name" value="TPR-like_helical_dom_sf"/>
</dbReference>
<dbReference type="OrthoDB" id="6111975at2"/>
<accession>A0A2Z3HFW3</accession>
<keyword evidence="1 3" id="KW-0547">Nucleotide-binding</keyword>
<dbReference type="GO" id="GO:0004674">
    <property type="term" value="F:protein serine/threonine kinase activity"/>
    <property type="evidence" value="ECO:0007669"/>
    <property type="project" value="TreeGrafter"/>
</dbReference>
<dbReference type="PANTHER" id="PTHR44329">
    <property type="entry name" value="SERINE/THREONINE-PROTEIN KINASE TNNI3K-RELATED"/>
    <property type="match status" value="1"/>
</dbReference>
<dbReference type="SUPFAM" id="SSF56112">
    <property type="entry name" value="Protein kinase-like (PK-like)"/>
    <property type="match status" value="1"/>
</dbReference>
<dbReference type="InterPro" id="IPR051681">
    <property type="entry name" value="Ser/Thr_Kinases-Pseudokinases"/>
</dbReference>
<feature type="compositionally biased region" description="Basic and acidic residues" evidence="4">
    <location>
        <begin position="418"/>
        <end position="427"/>
    </location>
</feature>
<feature type="binding site" evidence="3">
    <location>
        <position position="148"/>
    </location>
    <ligand>
        <name>ATP</name>
        <dbReference type="ChEBI" id="CHEBI:30616"/>
    </ligand>
</feature>
<dbReference type="Gene3D" id="1.25.40.10">
    <property type="entry name" value="Tetratricopeptide repeat domain"/>
    <property type="match status" value="1"/>
</dbReference>
<keyword evidence="7" id="KW-1185">Reference proteome</keyword>
<dbReference type="Pfam" id="PF00069">
    <property type="entry name" value="Pkinase"/>
    <property type="match status" value="1"/>
</dbReference>
<sequence length="668" mass="70896">MATVTGLVDPSLAAPAALAESLKRAWRAGAAPDAAAALAEHPVLLDYPSLVIDLAYEEYCLREEAGPAPAVDEFAARFPAHEALVREVLDGHRQLADHPELLAAAPAWPQPGDRFEQLVVVRELGRGAFARAYLALDPEAGDRSVVLKLTPGPSREARVLGAITHPHIVPVLWARQSNGFAAVCMPFVGETTLRDLIAAPAPLGLDRRVALAARLAGAVEHLHRAGLVHGDLKPSNVIVAPDGRPYLIDFNLCADLAAPAHRCGGTLPYMPPEWLRVVAGGGAAAPATAADVYSFGVLLFELLTGHVPAEPGTTDAARAAAELLRQSIPPRPPVAPAALAGLVRRCLDPIPERRPDIRRVRAALERHLARRVRCFAATLVALAVVLSGLVAVALARRSVEPSSAEPAPPARPAPELPPEPRHERPATAAEHFECGRRALQEGYVAAALKSFEDADRLEPSGRNAAYLAYAHSLAANHAGAVELYRQAVRAKFAPAWVRNNLGRALLQSGGTRARLLCARAEVAAALERAPDMPAARLNRAYVRFRLVLATGYEVSDDPAALDDIEAALAGPAESPEMYTNAALVLLTFGGGREHSHARAVWCLKQAVRLGRPPERLLTDPILQKQLGVKERAELCGLPPGAPVPAAVDPHLARPPFDPHTFAQAGGAP</sequence>
<evidence type="ECO:0000256" key="1">
    <source>
        <dbReference type="ARBA" id="ARBA00022741"/>
    </source>
</evidence>
<evidence type="ECO:0000256" key="3">
    <source>
        <dbReference type="PROSITE-ProRule" id="PRU10141"/>
    </source>
</evidence>
<dbReference type="PROSITE" id="PS00108">
    <property type="entry name" value="PROTEIN_KINASE_ST"/>
    <property type="match status" value="1"/>
</dbReference>
<organism evidence="6 7">
    <name type="scientific">Gemmata obscuriglobus</name>
    <dbReference type="NCBI Taxonomy" id="114"/>
    <lineage>
        <taxon>Bacteria</taxon>
        <taxon>Pseudomonadati</taxon>
        <taxon>Planctomycetota</taxon>
        <taxon>Planctomycetia</taxon>
        <taxon>Gemmatales</taxon>
        <taxon>Gemmataceae</taxon>
        <taxon>Gemmata</taxon>
    </lineage>
</organism>
<dbReference type="InterPro" id="IPR011009">
    <property type="entry name" value="Kinase-like_dom_sf"/>
</dbReference>
<evidence type="ECO:0000256" key="2">
    <source>
        <dbReference type="ARBA" id="ARBA00022840"/>
    </source>
</evidence>
<dbReference type="InterPro" id="IPR008271">
    <property type="entry name" value="Ser/Thr_kinase_AS"/>
</dbReference>
<evidence type="ECO:0000259" key="5">
    <source>
        <dbReference type="PROSITE" id="PS50011"/>
    </source>
</evidence>
<dbReference type="KEGG" id="gog:C1280_29390"/>
<gene>
    <name evidence="6" type="ORF">C1280_29390</name>
</gene>
<dbReference type="PANTHER" id="PTHR44329:SF214">
    <property type="entry name" value="PROTEIN KINASE DOMAIN-CONTAINING PROTEIN"/>
    <property type="match status" value="1"/>
</dbReference>
<dbReference type="GO" id="GO:0005524">
    <property type="term" value="F:ATP binding"/>
    <property type="evidence" value="ECO:0007669"/>
    <property type="project" value="UniProtKB-UniRule"/>
</dbReference>
<dbReference type="SUPFAM" id="SSF48452">
    <property type="entry name" value="TPR-like"/>
    <property type="match status" value="1"/>
</dbReference>
<feature type="domain" description="Protein kinase" evidence="5">
    <location>
        <begin position="118"/>
        <end position="370"/>
    </location>
</feature>
<evidence type="ECO:0000313" key="6">
    <source>
        <dbReference type="EMBL" id="AWM40694.1"/>
    </source>
</evidence>